<dbReference type="EMBL" id="ML996570">
    <property type="protein sequence ID" value="KAF2758927.1"/>
    <property type="molecule type" value="Genomic_DNA"/>
</dbReference>
<keyword evidence="3" id="KW-1185">Reference proteome</keyword>
<dbReference type="RefSeq" id="XP_033601378.1">
    <property type="nucleotide sequence ID" value="XM_033748884.1"/>
</dbReference>
<proteinExistence type="predicted"/>
<dbReference type="Gene3D" id="3.30.710.10">
    <property type="entry name" value="Potassium Channel Kv1.1, Chain A"/>
    <property type="match status" value="1"/>
</dbReference>
<dbReference type="SMART" id="SM00225">
    <property type="entry name" value="BTB"/>
    <property type="match status" value="1"/>
</dbReference>
<protein>
    <recommendedName>
        <fullName evidence="1">BTB domain-containing protein</fullName>
    </recommendedName>
</protein>
<organism evidence="2 3">
    <name type="scientific">Pseudovirgaria hyperparasitica</name>
    <dbReference type="NCBI Taxonomy" id="470096"/>
    <lineage>
        <taxon>Eukaryota</taxon>
        <taxon>Fungi</taxon>
        <taxon>Dikarya</taxon>
        <taxon>Ascomycota</taxon>
        <taxon>Pezizomycotina</taxon>
        <taxon>Dothideomycetes</taxon>
        <taxon>Dothideomycetes incertae sedis</taxon>
        <taxon>Acrospermales</taxon>
        <taxon>Acrospermaceae</taxon>
        <taxon>Pseudovirgaria</taxon>
    </lineage>
</organism>
<sequence length="228" mass="26071">MPISDLLQDGRYSDLTIKCGNDSYKVHKSILCSQCEFFQKACEGGFQEASSNIITLDDDPPAAVKAMIEYFYSAKFNSPLADTASEEERLRKEVARIFESLGDRIWAESDYSDIIRHLYESTNDSFDRLRNIVICVATEQYVRLVEDSQFRDLIGSLQGFREGMLESLTPLVEDYTEKKISHYNCPCGYVTTIDGNYERLKMGGTYYCISCGTNYTGQQWNGWKEDDD</sequence>
<dbReference type="OrthoDB" id="6359816at2759"/>
<gene>
    <name evidence="2" type="ORF">EJ05DRAFT_527040</name>
</gene>
<dbReference type="GeneID" id="54489938"/>
<dbReference type="Proteomes" id="UP000799437">
    <property type="component" value="Unassembled WGS sequence"/>
</dbReference>
<dbReference type="PROSITE" id="PS50097">
    <property type="entry name" value="BTB"/>
    <property type="match status" value="1"/>
</dbReference>
<evidence type="ECO:0000313" key="2">
    <source>
        <dbReference type="EMBL" id="KAF2758927.1"/>
    </source>
</evidence>
<evidence type="ECO:0000259" key="1">
    <source>
        <dbReference type="PROSITE" id="PS50097"/>
    </source>
</evidence>
<dbReference type="SUPFAM" id="SSF54695">
    <property type="entry name" value="POZ domain"/>
    <property type="match status" value="1"/>
</dbReference>
<feature type="domain" description="BTB" evidence="1">
    <location>
        <begin position="13"/>
        <end position="80"/>
    </location>
</feature>
<accession>A0A6A6WBE8</accession>
<dbReference type="PANTHER" id="PTHR47843:SF5">
    <property type="entry name" value="BTB_POZ DOMAIN PROTEIN"/>
    <property type="match status" value="1"/>
</dbReference>
<reference evidence="2" key="1">
    <citation type="journal article" date="2020" name="Stud. Mycol.">
        <title>101 Dothideomycetes genomes: a test case for predicting lifestyles and emergence of pathogens.</title>
        <authorList>
            <person name="Haridas S."/>
            <person name="Albert R."/>
            <person name="Binder M."/>
            <person name="Bloem J."/>
            <person name="Labutti K."/>
            <person name="Salamov A."/>
            <person name="Andreopoulos B."/>
            <person name="Baker S."/>
            <person name="Barry K."/>
            <person name="Bills G."/>
            <person name="Bluhm B."/>
            <person name="Cannon C."/>
            <person name="Castanera R."/>
            <person name="Culley D."/>
            <person name="Daum C."/>
            <person name="Ezra D."/>
            <person name="Gonzalez J."/>
            <person name="Henrissat B."/>
            <person name="Kuo A."/>
            <person name="Liang C."/>
            <person name="Lipzen A."/>
            <person name="Lutzoni F."/>
            <person name="Magnuson J."/>
            <person name="Mondo S."/>
            <person name="Nolan M."/>
            <person name="Ohm R."/>
            <person name="Pangilinan J."/>
            <person name="Park H.-J."/>
            <person name="Ramirez L."/>
            <person name="Alfaro M."/>
            <person name="Sun H."/>
            <person name="Tritt A."/>
            <person name="Yoshinaga Y."/>
            <person name="Zwiers L.-H."/>
            <person name="Turgeon B."/>
            <person name="Goodwin S."/>
            <person name="Spatafora J."/>
            <person name="Crous P."/>
            <person name="Grigoriev I."/>
        </authorList>
    </citation>
    <scope>NUCLEOTIDE SEQUENCE</scope>
    <source>
        <strain evidence="2">CBS 121739</strain>
    </source>
</reference>
<dbReference type="CDD" id="cd18186">
    <property type="entry name" value="BTB_POZ_ZBTB_KLHL-like"/>
    <property type="match status" value="1"/>
</dbReference>
<dbReference type="InterPro" id="IPR000210">
    <property type="entry name" value="BTB/POZ_dom"/>
</dbReference>
<dbReference type="PANTHER" id="PTHR47843">
    <property type="entry name" value="BTB DOMAIN-CONTAINING PROTEIN-RELATED"/>
    <property type="match status" value="1"/>
</dbReference>
<evidence type="ECO:0000313" key="3">
    <source>
        <dbReference type="Proteomes" id="UP000799437"/>
    </source>
</evidence>
<dbReference type="Pfam" id="PF00651">
    <property type="entry name" value="BTB"/>
    <property type="match status" value="1"/>
</dbReference>
<name>A0A6A6WBE8_9PEZI</name>
<dbReference type="InterPro" id="IPR011333">
    <property type="entry name" value="SKP1/BTB/POZ_sf"/>
</dbReference>
<dbReference type="AlphaFoldDB" id="A0A6A6WBE8"/>